<comment type="caution">
    <text evidence="4">The sequence shown here is derived from an EMBL/GenBank/DDBJ whole genome shotgun (WGS) entry which is preliminary data.</text>
</comment>
<reference evidence="4 5" key="1">
    <citation type="submission" date="2024-09" db="EMBL/GenBank/DDBJ databases">
        <title>Itraconazole resistance in Madurella fahalii resulting from another homologue of gene encoding cytochrome P450 14-alpha sterol demethylase (CYP51).</title>
        <authorList>
            <person name="Yoshioka I."/>
            <person name="Fahal A.H."/>
            <person name="Kaneko S."/>
            <person name="Yaguchi T."/>
        </authorList>
    </citation>
    <scope>NUCLEOTIDE SEQUENCE [LARGE SCALE GENOMIC DNA]</scope>
    <source>
        <strain evidence="4 5">IFM 68171</strain>
    </source>
</reference>
<feature type="compositionally biased region" description="Low complexity" evidence="1">
    <location>
        <begin position="18"/>
        <end position="31"/>
    </location>
</feature>
<keyword evidence="2" id="KW-1133">Transmembrane helix</keyword>
<evidence type="ECO:0000313" key="5">
    <source>
        <dbReference type="Proteomes" id="UP001628179"/>
    </source>
</evidence>
<feature type="transmembrane region" description="Helical" evidence="2">
    <location>
        <begin position="317"/>
        <end position="337"/>
    </location>
</feature>
<dbReference type="InterPro" id="IPR046529">
    <property type="entry name" value="DUF6594"/>
</dbReference>
<dbReference type="PANTHER" id="PTHR34502:SF5">
    <property type="entry name" value="DUF6594 DOMAIN-CONTAINING PROTEIN"/>
    <property type="match status" value="1"/>
</dbReference>
<feature type="transmembrane region" description="Helical" evidence="2">
    <location>
        <begin position="369"/>
        <end position="386"/>
    </location>
</feature>
<dbReference type="Proteomes" id="UP001628179">
    <property type="component" value="Unassembled WGS sequence"/>
</dbReference>
<organism evidence="4 5">
    <name type="scientific">Madurella fahalii</name>
    <dbReference type="NCBI Taxonomy" id="1157608"/>
    <lineage>
        <taxon>Eukaryota</taxon>
        <taxon>Fungi</taxon>
        <taxon>Dikarya</taxon>
        <taxon>Ascomycota</taxon>
        <taxon>Pezizomycotina</taxon>
        <taxon>Sordariomycetes</taxon>
        <taxon>Sordariomycetidae</taxon>
        <taxon>Sordariales</taxon>
        <taxon>Sordariales incertae sedis</taxon>
        <taxon>Madurella</taxon>
    </lineage>
</organism>
<evidence type="ECO:0000256" key="2">
    <source>
        <dbReference type="SAM" id="Phobius"/>
    </source>
</evidence>
<keyword evidence="2" id="KW-0812">Transmembrane</keyword>
<accession>A0ABQ0GEB6</accession>
<evidence type="ECO:0000256" key="1">
    <source>
        <dbReference type="SAM" id="MobiDB-lite"/>
    </source>
</evidence>
<dbReference type="Pfam" id="PF20237">
    <property type="entry name" value="DUF6594"/>
    <property type="match status" value="1"/>
</dbReference>
<protein>
    <recommendedName>
        <fullName evidence="3">DUF6594 domain-containing protein</fullName>
    </recommendedName>
</protein>
<dbReference type="RefSeq" id="XP_070917819.1">
    <property type="nucleotide sequence ID" value="XM_071061718.1"/>
</dbReference>
<feature type="region of interest" description="Disordered" evidence="1">
    <location>
        <begin position="1"/>
        <end position="64"/>
    </location>
</feature>
<gene>
    <name evidence="4" type="ORF">MFIFM68171_06298</name>
</gene>
<dbReference type="EMBL" id="BAAFSV010000003">
    <property type="protein sequence ID" value="GAB1316088.1"/>
    <property type="molecule type" value="Genomic_DNA"/>
</dbReference>
<feature type="domain" description="DUF6594" evidence="3">
    <location>
        <begin position="73"/>
        <end position="383"/>
    </location>
</feature>
<sequence>MSLPTHYVPGNRSTAGGSSPSPSVSPRSVSSWGKTVQTSVSDSPLLPSPTSPTRSVATTAVNPSGGHDIPLGWPSLANKMAETPGYESFRRFRELNVKNLLYLQVEIVALEEKLRDIENEDRMSGKSPRMNYARFADLMLKSRVKPNEEDRQQCELILKIRDLLEKYNAALLQHAKVSALPKPDGSDVEALRIGLKRGAIAGQSGILGVGSKTWGDIDAPEPEPEHSMEGFSFLPFIRRLTGLEKEKPPNPNEKKDLDLATVHPRRETDKFTHWVIQHWIPFYHKHFCSREVNSTDDPRYINVEEYSKSKIIRFTSFVTTVVACLLPTVAIVVLSTAETRGQIFAYISGFTAMFSMGLMWLTDAATKRVQVFTATAAFSAVLVVFVQNQ</sequence>
<feature type="transmembrane region" description="Helical" evidence="2">
    <location>
        <begin position="343"/>
        <end position="362"/>
    </location>
</feature>
<evidence type="ECO:0000259" key="3">
    <source>
        <dbReference type="Pfam" id="PF20237"/>
    </source>
</evidence>
<keyword evidence="2" id="KW-0472">Membrane</keyword>
<dbReference type="PANTHER" id="PTHR34502">
    <property type="entry name" value="DUF6594 DOMAIN-CONTAINING PROTEIN-RELATED"/>
    <property type="match status" value="1"/>
</dbReference>
<proteinExistence type="predicted"/>
<keyword evidence="5" id="KW-1185">Reference proteome</keyword>
<dbReference type="GeneID" id="98177041"/>
<evidence type="ECO:0000313" key="4">
    <source>
        <dbReference type="EMBL" id="GAB1316088.1"/>
    </source>
</evidence>
<name>A0ABQ0GEB6_9PEZI</name>